<dbReference type="Proteomes" id="UP000722791">
    <property type="component" value="Unassembled WGS sequence"/>
</dbReference>
<dbReference type="AlphaFoldDB" id="A0A8J4LU00"/>
<reference evidence="1" key="1">
    <citation type="journal article" date="2021" name="Proc. Natl. Acad. Sci. U.S.A.">
        <title>Three genomes in the algal genus Volvox reveal the fate of a haploid sex-determining region after a transition to homothallism.</title>
        <authorList>
            <person name="Yamamoto K."/>
            <person name="Hamaji T."/>
            <person name="Kawai-Toyooka H."/>
            <person name="Matsuzaki R."/>
            <person name="Takahashi F."/>
            <person name="Nishimura Y."/>
            <person name="Kawachi M."/>
            <person name="Noguchi H."/>
            <person name="Minakuchi Y."/>
            <person name="Umen J.G."/>
            <person name="Toyoda A."/>
            <person name="Nozaki H."/>
        </authorList>
    </citation>
    <scope>NUCLEOTIDE SEQUENCE</scope>
    <source>
        <strain evidence="1">NIES-3785</strain>
    </source>
</reference>
<proteinExistence type="predicted"/>
<gene>
    <name evidence="1" type="ORF">Vretimale_13358</name>
</gene>
<evidence type="ECO:0000313" key="2">
    <source>
        <dbReference type="Proteomes" id="UP000722791"/>
    </source>
</evidence>
<name>A0A8J4LU00_9CHLO</name>
<protein>
    <submittedName>
        <fullName evidence="1">Uncharacterized protein</fullName>
    </submittedName>
</protein>
<comment type="caution">
    <text evidence="1">The sequence shown here is derived from an EMBL/GenBank/DDBJ whole genome shotgun (WGS) entry which is preliminary data.</text>
</comment>
<sequence length="127" mass="13033">MAWIMAGWTEAYGAVLSYAAAVVHGGNSVAATGTTLPGRRWHKARSRRAASVNHDRPATACGVWDDTGIGVVIRGEGPGDLLRRLGGGLGALGAAQPGLEGSSAVAAWRCISGPGRVAFAREAMCYI</sequence>
<organism evidence="1 2">
    <name type="scientific">Volvox reticuliferus</name>
    <dbReference type="NCBI Taxonomy" id="1737510"/>
    <lineage>
        <taxon>Eukaryota</taxon>
        <taxon>Viridiplantae</taxon>
        <taxon>Chlorophyta</taxon>
        <taxon>core chlorophytes</taxon>
        <taxon>Chlorophyceae</taxon>
        <taxon>CS clade</taxon>
        <taxon>Chlamydomonadales</taxon>
        <taxon>Volvocaceae</taxon>
        <taxon>Volvox</taxon>
    </lineage>
</organism>
<dbReference type="EMBL" id="BNCQ01000031">
    <property type="protein sequence ID" value="GIM09527.1"/>
    <property type="molecule type" value="Genomic_DNA"/>
</dbReference>
<accession>A0A8J4LU00</accession>
<evidence type="ECO:0000313" key="1">
    <source>
        <dbReference type="EMBL" id="GIM09527.1"/>
    </source>
</evidence>